<feature type="domain" description="HTH luxR-type" evidence="1">
    <location>
        <begin position="264"/>
        <end position="291"/>
    </location>
</feature>
<sequence>MTMDPATMLPTAEFVENGMPADAISRLVEIELHEPDYTKWVDLARAGWTAASLSDATAGEPDLSRRPREVRRPRAYADELRVVLASSTGTWGALTVFREKDRPYFSPAEVRLVTSLTGVISDGLRRKLLLDGACAGHHDTGMLVLDPEDGVDLANQVAGTWIDGLGIGPGAGTTLPLVIRAVARQARAVGGHVGEGSAGLARARVRTKAGRWVIVRASLLGEGPTAPLAVLLEAARPAEMAPLLADVYGLAPRERRVTECVAQGLPTRQIANRLRMPADTVQDHLKAVFAKPAPAPAATSSPACSSPSALRGSPLRRQFRARCAGLR</sequence>
<dbReference type="PRINTS" id="PR00038">
    <property type="entry name" value="HTHLUXR"/>
</dbReference>
<dbReference type="PROSITE" id="PS00622">
    <property type="entry name" value="HTH_LUXR_1"/>
    <property type="match status" value="1"/>
</dbReference>
<keyword evidence="3" id="KW-1185">Reference proteome</keyword>
<dbReference type="EMBL" id="CP091196">
    <property type="protein sequence ID" value="UQS25276.1"/>
    <property type="molecule type" value="Genomic_DNA"/>
</dbReference>
<evidence type="ECO:0000259" key="1">
    <source>
        <dbReference type="PROSITE" id="PS00622"/>
    </source>
</evidence>
<dbReference type="InterPro" id="IPR000792">
    <property type="entry name" value="Tscrpt_reg_LuxR_C"/>
</dbReference>
<name>A0ABY4NZ52_9PSEU</name>
<dbReference type="SMART" id="SM00421">
    <property type="entry name" value="HTH_LUXR"/>
    <property type="match status" value="1"/>
</dbReference>
<gene>
    <name evidence="2" type="ORF">L1857_21920</name>
</gene>
<accession>A0ABY4NZ52</accession>
<evidence type="ECO:0000313" key="3">
    <source>
        <dbReference type="Proteomes" id="UP000830158"/>
    </source>
</evidence>
<dbReference type="Proteomes" id="UP000830158">
    <property type="component" value="Chromosome"/>
</dbReference>
<organism evidence="2 3">
    <name type="scientific">Amycolatopsis thermalba</name>
    <dbReference type="NCBI Taxonomy" id="944492"/>
    <lineage>
        <taxon>Bacteria</taxon>
        <taxon>Bacillati</taxon>
        <taxon>Actinomycetota</taxon>
        <taxon>Actinomycetes</taxon>
        <taxon>Pseudonocardiales</taxon>
        <taxon>Pseudonocardiaceae</taxon>
        <taxon>Amycolatopsis</taxon>
    </lineage>
</organism>
<dbReference type="Gene3D" id="1.10.10.10">
    <property type="entry name" value="Winged helix-like DNA-binding domain superfamily/Winged helix DNA-binding domain"/>
    <property type="match status" value="1"/>
</dbReference>
<reference evidence="2" key="1">
    <citation type="submission" date="2022-01" db="EMBL/GenBank/DDBJ databases">
        <title>PSI-footprinting approach for the identification of protein synthesis inhibitor producers.</title>
        <authorList>
            <person name="Handel F."/>
            <person name="Kulik A."/>
            <person name="Wex K.W."/>
            <person name="Berscheid A."/>
            <person name="Saur J.S."/>
            <person name="Winkler A."/>
            <person name="Wibberg D."/>
            <person name="Kalinowski J."/>
            <person name="Broetz-Oesterhelt H."/>
            <person name="Mast Y."/>
        </authorList>
    </citation>
    <scope>NUCLEOTIDE SEQUENCE</scope>
    <source>
        <strain evidence="2">KNN 49.3e</strain>
    </source>
</reference>
<dbReference type="InterPro" id="IPR036388">
    <property type="entry name" value="WH-like_DNA-bd_sf"/>
</dbReference>
<dbReference type="SUPFAM" id="SSF46894">
    <property type="entry name" value="C-terminal effector domain of the bipartite response regulators"/>
    <property type="match status" value="1"/>
</dbReference>
<dbReference type="Pfam" id="PF00196">
    <property type="entry name" value="GerE"/>
    <property type="match status" value="1"/>
</dbReference>
<protein>
    <submittedName>
        <fullName evidence="2">LuxR C-terminal-related transcriptional regulator</fullName>
    </submittedName>
</protein>
<dbReference type="RefSeq" id="WP_162831230.1">
    <property type="nucleotide sequence ID" value="NZ_CP091196.1"/>
</dbReference>
<evidence type="ECO:0000313" key="2">
    <source>
        <dbReference type="EMBL" id="UQS25276.1"/>
    </source>
</evidence>
<dbReference type="InterPro" id="IPR016032">
    <property type="entry name" value="Sig_transdc_resp-reg_C-effctor"/>
</dbReference>
<proteinExistence type="predicted"/>